<dbReference type="InterPro" id="IPR016032">
    <property type="entry name" value="Sig_transdc_resp-reg_C-effctor"/>
</dbReference>
<gene>
    <name evidence="11" type="ORF">BED47_06575</name>
</gene>
<dbReference type="SMART" id="SM00448">
    <property type="entry name" value="REC"/>
    <property type="match status" value="1"/>
</dbReference>
<evidence type="ECO:0000256" key="5">
    <source>
        <dbReference type="ARBA" id="ARBA00023125"/>
    </source>
</evidence>
<dbReference type="PANTHER" id="PTHR48111">
    <property type="entry name" value="REGULATOR OF RPOS"/>
    <property type="match status" value="1"/>
</dbReference>
<evidence type="ECO:0000256" key="6">
    <source>
        <dbReference type="ARBA" id="ARBA00023163"/>
    </source>
</evidence>
<evidence type="ECO:0000256" key="7">
    <source>
        <dbReference type="PROSITE-ProRule" id="PRU00169"/>
    </source>
</evidence>
<evidence type="ECO:0000313" key="12">
    <source>
        <dbReference type="Proteomes" id="UP000094580"/>
    </source>
</evidence>
<keyword evidence="4" id="KW-0805">Transcription regulation</keyword>
<feature type="modified residue" description="4-aspartylphosphate" evidence="7">
    <location>
        <position position="51"/>
    </location>
</feature>
<evidence type="ECO:0000256" key="2">
    <source>
        <dbReference type="ARBA" id="ARBA00022553"/>
    </source>
</evidence>
<dbReference type="Pfam" id="PF00486">
    <property type="entry name" value="Trans_reg_C"/>
    <property type="match status" value="1"/>
</dbReference>
<dbReference type="Pfam" id="PF00072">
    <property type="entry name" value="Response_reg"/>
    <property type="match status" value="1"/>
</dbReference>
<dbReference type="Gene3D" id="6.10.250.690">
    <property type="match status" value="1"/>
</dbReference>
<dbReference type="SUPFAM" id="SSF52172">
    <property type="entry name" value="CheY-like"/>
    <property type="match status" value="1"/>
</dbReference>
<name>A0ABX2ZNM3_9BACI</name>
<dbReference type="Gene3D" id="1.10.10.10">
    <property type="entry name" value="Winged helix-like DNA-binding domain superfamily/Winged helix DNA-binding domain"/>
    <property type="match status" value="1"/>
</dbReference>
<keyword evidence="5 8" id="KW-0238">DNA-binding</keyword>
<evidence type="ECO:0000313" key="11">
    <source>
        <dbReference type="EMBL" id="ODG91320.1"/>
    </source>
</evidence>
<proteinExistence type="predicted"/>
<feature type="DNA-binding region" description="OmpR/PhoB-type" evidence="8">
    <location>
        <begin position="125"/>
        <end position="223"/>
    </location>
</feature>
<dbReference type="InterPro" id="IPR039420">
    <property type="entry name" value="WalR-like"/>
</dbReference>
<dbReference type="Gene3D" id="3.40.50.2300">
    <property type="match status" value="1"/>
</dbReference>
<protein>
    <submittedName>
        <fullName evidence="11">DNA-binding response regulator</fullName>
    </submittedName>
</protein>
<comment type="caution">
    <text evidence="11">The sequence shown here is derived from an EMBL/GenBank/DDBJ whole genome shotgun (WGS) entry which is preliminary data.</text>
</comment>
<evidence type="ECO:0000256" key="4">
    <source>
        <dbReference type="ARBA" id="ARBA00023015"/>
    </source>
</evidence>
<dbReference type="InterPro" id="IPR001789">
    <property type="entry name" value="Sig_transdc_resp-reg_receiver"/>
</dbReference>
<comment type="subcellular location">
    <subcellularLocation>
        <location evidence="1">Cytoplasm</location>
    </subcellularLocation>
</comment>
<evidence type="ECO:0000259" key="10">
    <source>
        <dbReference type="PROSITE" id="PS51755"/>
    </source>
</evidence>
<feature type="domain" description="OmpR/PhoB-type" evidence="10">
    <location>
        <begin position="125"/>
        <end position="223"/>
    </location>
</feature>
<evidence type="ECO:0000256" key="8">
    <source>
        <dbReference type="PROSITE-ProRule" id="PRU01091"/>
    </source>
</evidence>
<dbReference type="PANTHER" id="PTHR48111:SF22">
    <property type="entry name" value="REGULATOR OF RPOS"/>
    <property type="match status" value="1"/>
</dbReference>
<keyword evidence="2 7" id="KW-0597">Phosphoprotein</keyword>
<dbReference type="InterPro" id="IPR036388">
    <property type="entry name" value="WH-like_DNA-bd_sf"/>
</dbReference>
<keyword evidence="6" id="KW-0804">Transcription</keyword>
<dbReference type="PROSITE" id="PS50110">
    <property type="entry name" value="RESPONSE_REGULATORY"/>
    <property type="match status" value="1"/>
</dbReference>
<keyword evidence="12" id="KW-1185">Reference proteome</keyword>
<dbReference type="SUPFAM" id="SSF46894">
    <property type="entry name" value="C-terminal effector domain of the bipartite response regulators"/>
    <property type="match status" value="1"/>
</dbReference>
<dbReference type="GO" id="GO:0003677">
    <property type="term" value="F:DNA binding"/>
    <property type="evidence" value="ECO:0007669"/>
    <property type="project" value="UniProtKB-KW"/>
</dbReference>
<evidence type="ECO:0000256" key="3">
    <source>
        <dbReference type="ARBA" id="ARBA00023012"/>
    </source>
</evidence>
<dbReference type="CDD" id="cd00383">
    <property type="entry name" value="trans_reg_C"/>
    <property type="match status" value="1"/>
</dbReference>
<dbReference type="EMBL" id="MDKC01000023">
    <property type="protein sequence ID" value="ODG91320.1"/>
    <property type="molecule type" value="Genomic_DNA"/>
</dbReference>
<organism evidence="11 12">
    <name type="scientific">Gottfriedia luciferensis</name>
    <dbReference type="NCBI Taxonomy" id="178774"/>
    <lineage>
        <taxon>Bacteria</taxon>
        <taxon>Bacillati</taxon>
        <taxon>Bacillota</taxon>
        <taxon>Bacilli</taxon>
        <taxon>Bacillales</taxon>
        <taxon>Bacillaceae</taxon>
        <taxon>Gottfriedia</taxon>
    </lineage>
</organism>
<accession>A0ABX2ZNM3</accession>
<evidence type="ECO:0000256" key="1">
    <source>
        <dbReference type="ARBA" id="ARBA00004496"/>
    </source>
</evidence>
<keyword evidence="3" id="KW-0902">Two-component regulatory system</keyword>
<dbReference type="RefSeq" id="WP_069034105.1">
    <property type="nucleotide sequence ID" value="NZ_MDKC01000023.1"/>
</dbReference>
<dbReference type="SMART" id="SM00862">
    <property type="entry name" value="Trans_reg_C"/>
    <property type="match status" value="1"/>
</dbReference>
<reference evidence="11 12" key="1">
    <citation type="submission" date="2016-07" db="EMBL/GenBank/DDBJ databases">
        <authorList>
            <person name="Townsley L."/>
            <person name="Shank E.A."/>
        </authorList>
    </citation>
    <scope>NUCLEOTIDE SEQUENCE [LARGE SCALE GENOMIC DNA]</scope>
    <source>
        <strain evidence="11 12">CH01</strain>
    </source>
</reference>
<dbReference type="InterPro" id="IPR011006">
    <property type="entry name" value="CheY-like_superfamily"/>
</dbReference>
<dbReference type="Proteomes" id="UP000094580">
    <property type="component" value="Unassembled WGS sequence"/>
</dbReference>
<evidence type="ECO:0000259" key="9">
    <source>
        <dbReference type="PROSITE" id="PS50110"/>
    </source>
</evidence>
<sequence length="234" mass="26336">MRILMVEDEIYIAEAIAQVLRKNHYSVDLASDGEFGLDCGLSNIYDIIILDIMLPKIDGIEVLIELRNNGIKTPVILLTAKGDITDKIRGLDSGADDYLAKPFHTDELLARLRALGRRKTELIRDGILTYEDISLNQKMLVLCCGDYEVKLTLKEFQLLEMLINRKDAISSKETIIEKLWGYDTDTDDRHVEVQVSLLRKKLRQVESSVSIGTVRGAGYFLKTGKAGKAGEKYV</sequence>
<feature type="domain" description="Response regulatory" evidence="9">
    <location>
        <begin position="2"/>
        <end position="116"/>
    </location>
</feature>
<dbReference type="InterPro" id="IPR001867">
    <property type="entry name" value="OmpR/PhoB-type_DNA-bd"/>
</dbReference>
<dbReference type="PROSITE" id="PS51755">
    <property type="entry name" value="OMPR_PHOB"/>
    <property type="match status" value="1"/>
</dbReference>